<dbReference type="PANTHER" id="PTHR36453">
    <property type="entry name" value="SECRETED PROTEIN-RELATED"/>
    <property type="match status" value="1"/>
</dbReference>
<evidence type="ECO:0000313" key="2">
    <source>
        <dbReference type="EMBL" id="MXV15234.1"/>
    </source>
</evidence>
<evidence type="ECO:0000313" key="3">
    <source>
        <dbReference type="Proteomes" id="UP000451233"/>
    </source>
</evidence>
<gene>
    <name evidence="2" type="ORF">GS398_07970</name>
</gene>
<dbReference type="EMBL" id="WVHS01000002">
    <property type="protein sequence ID" value="MXV15234.1"/>
    <property type="molecule type" value="Genomic_DNA"/>
</dbReference>
<dbReference type="PANTHER" id="PTHR36453:SF1">
    <property type="entry name" value="RIGHT HANDED BETA HELIX DOMAIN-CONTAINING PROTEIN"/>
    <property type="match status" value="1"/>
</dbReference>
<reference evidence="2 3" key="1">
    <citation type="submission" date="2019-11" db="EMBL/GenBank/DDBJ databases">
        <title>Pedobacter sp. HMF7056 Genome sequencing and assembly.</title>
        <authorList>
            <person name="Kang H."/>
            <person name="Kim H."/>
            <person name="Joh K."/>
        </authorList>
    </citation>
    <scope>NUCLEOTIDE SEQUENCE [LARGE SCALE GENOMIC DNA]</scope>
    <source>
        <strain evidence="2 3">HMF7056</strain>
    </source>
</reference>
<protein>
    <recommendedName>
        <fullName evidence="1">GH141-like insertion domain-containing protein</fullName>
    </recommendedName>
</protein>
<comment type="caution">
    <text evidence="2">The sequence shown here is derived from an EMBL/GenBank/DDBJ whole genome shotgun (WGS) entry which is preliminary data.</text>
</comment>
<feature type="domain" description="GH141-like insertion" evidence="1">
    <location>
        <begin position="135"/>
        <end position="286"/>
    </location>
</feature>
<dbReference type="Pfam" id="PF21231">
    <property type="entry name" value="GH141_M"/>
    <property type="match status" value="1"/>
</dbReference>
<keyword evidence="3" id="KW-1185">Reference proteome</keyword>
<dbReference type="InterPro" id="IPR012334">
    <property type="entry name" value="Pectin_lyas_fold"/>
</dbReference>
<accession>A0A7K1XW71</accession>
<dbReference type="AlphaFoldDB" id="A0A7K1XW71"/>
<proteinExistence type="predicted"/>
<sequence>MQRAILLFSLTLVLFSPFKVTGAEIWVSPAGSDRNIGTRESPLATLNMAIRKARELRRLNDPALKDGIRVIIRGGIYLLGEPVFIRPEDSGTPSSPTTIMAAPGEHPVFSGGVKVTGWKRTTGIVPGLPISAKNKVWEAPAPRAGGHLLLTRQLWINNLKATRARDRNTDSMSRILSWDHRSQTCWIPKPKGFTSAGANGMEMLIQQWWATAVLRIKTTRIQGDSIQLSFVEPEGRVQSEHPWPAPWISKKTGNSPFYLTNAIRFLDQPGEWFLDEASQKIYYWPRPEENPATSSIIVPKLETLVKVTGTTDHPVSHLYFREISFEHTAWLRPSLTGSVPHQAGMYMLDAYKLEIPGTLDKKTLENQAWVGRPAAGIELNYTDHTGFYGCRFRHMAATGLDYHRGNMSDEIKGNIFQDIGGTAIHAGVFSDESTEVHLPYNPSNEREITTKLLISNNLIQDAANEDWGCVGIGAGYVRDIRIAHNEVSEVAYTGISIGWGWTKTLNAMKNNIITANKIHHYARHLYDVAAIYTLSAQPASMITENYADSIYLAPYAHDPHHWFYLYCDEGSSYITVKDNWCPSQKFLQNANGPGNVWENNGPMVSADIKRNAGLEKDYQHLLQEKTVLRNNWPINHE</sequence>
<dbReference type="RefSeq" id="WP_160906239.1">
    <property type="nucleotide sequence ID" value="NZ_WVHS01000002.1"/>
</dbReference>
<dbReference type="Proteomes" id="UP000451233">
    <property type="component" value="Unassembled WGS sequence"/>
</dbReference>
<organism evidence="2 3">
    <name type="scientific">Hufsiella ginkgonis</name>
    <dbReference type="NCBI Taxonomy" id="2695274"/>
    <lineage>
        <taxon>Bacteria</taxon>
        <taxon>Pseudomonadati</taxon>
        <taxon>Bacteroidota</taxon>
        <taxon>Sphingobacteriia</taxon>
        <taxon>Sphingobacteriales</taxon>
        <taxon>Sphingobacteriaceae</taxon>
        <taxon>Hufsiella</taxon>
    </lineage>
</organism>
<dbReference type="Gene3D" id="2.160.20.10">
    <property type="entry name" value="Single-stranded right-handed beta-helix, Pectin lyase-like"/>
    <property type="match status" value="2"/>
</dbReference>
<evidence type="ECO:0000259" key="1">
    <source>
        <dbReference type="Pfam" id="PF21231"/>
    </source>
</evidence>
<dbReference type="InterPro" id="IPR048482">
    <property type="entry name" value="GH141_ins"/>
</dbReference>
<dbReference type="SUPFAM" id="SSF51126">
    <property type="entry name" value="Pectin lyase-like"/>
    <property type="match status" value="1"/>
</dbReference>
<dbReference type="InterPro" id="IPR011050">
    <property type="entry name" value="Pectin_lyase_fold/virulence"/>
</dbReference>
<name>A0A7K1XW71_9SPHI</name>